<evidence type="ECO:0000256" key="2">
    <source>
        <dbReference type="ARBA" id="ARBA00007935"/>
    </source>
</evidence>
<feature type="transmembrane region" description="Helical" evidence="8">
    <location>
        <begin position="47"/>
        <end position="68"/>
    </location>
</feature>
<keyword evidence="4" id="KW-1003">Cell membrane</keyword>
<keyword evidence="5 8" id="KW-0812">Transmembrane</keyword>
<feature type="transmembrane region" description="Helical" evidence="8">
    <location>
        <begin position="297"/>
        <end position="318"/>
    </location>
</feature>
<dbReference type="CDD" id="cd06550">
    <property type="entry name" value="TM_ABC_iron-siderophores_like"/>
    <property type="match status" value="1"/>
</dbReference>
<dbReference type="InterPro" id="IPR037294">
    <property type="entry name" value="ABC_BtuC-like"/>
</dbReference>
<feature type="transmembrane region" description="Helical" evidence="8">
    <location>
        <begin position="230"/>
        <end position="260"/>
    </location>
</feature>
<name>A0AAQ4CNZ5_9CREN</name>
<feature type="transmembrane region" description="Helical" evidence="8">
    <location>
        <begin position="272"/>
        <end position="290"/>
    </location>
</feature>
<dbReference type="PANTHER" id="PTHR30472">
    <property type="entry name" value="FERRIC ENTEROBACTIN TRANSPORT SYSTEM PERMEASE PROTEIN"/>
    <property type="match status" value="1"/>
</dbReference>
<reference evidence="9 10" key="1">
    <citation type="journal article" date="2022" name="Microbiol. Resour. Announc.">
        <title>Complete Genome Sequence of the Hyperthermophilic and Acidophilic Archaeon Saccharolobus caldissimus Strain HS-3T.</title>
        <authorList>
            <person name="Sakai H.D."/>
            <person name="Kurosawa N."/>
        </authorList>
    </citation>
    <scope>NUCLEOTIDE SEQUENCE [LARGE SCALE GENOMIC DNA]</scope>
    <source>
        <strain evidence="9 10">JCM32116</strain>
    </source>
</reference>
<keyword evidence="7 8" id="KW-0472">Membrane</keyword>
<evidence type="ECO:0000256" key="5">
    <source>
        <dbReference type="ARBA" id="ARBA00022692"/>
    </source>
</evidence>
<dbReference type="InterPro" id="IPR000522">
    <property type="entry name" value="ABC_transptr_permease_BtuC"/>
</dbReference>
<dbReference type="AlphaFoldDB" id="A0AAQ4CNZ5"/>
<evidence type="ECO:0000256" key="1">
    <source>
        <dbReference type="ARBA" id="ARBA00004651"/>
    </source>
</evidence>
<dbReference type="GO" id="GO:0022857">
    <property type="term" value="F:transmembrane transporter activity"/>
    <property type="evidence" value="ECO:0007669"/>
    <property type="project" value="InterPro"/>
</dbReference>
<evidence type="ECO:0000256" key="8">
    <source>
        <dbReference type="SAM" id="Phobius"/>
    </source>
</evidence>
<protein>
    <submittedName>
        <fullName evidence="9">Iron ABC transporter</fullName>
    </submittedName>
</protein>
<keyword evidence="3" id="KW-0813">Transport</keyword>
<dbReference type="Pfam" id="PF01032">
    <property type="entry name" value="FecCD"/>
    <property type="match status" value="1"/>
</dbReference>
<comment type="similarity">
    <text evidence="2">Belongs to the binding-protein-dependent transport system permease family. FecCD subfamily.</text>
</comment>
<dbReference type="EMBL" id="AP025226">
    <property type="protein sequence ID" value="BDB97526.1"/>
    <property type="molecule type" value="Genomic_DNA"/>
</dbReference>
<dbReference type="PANTHER" id="PTHR30472:SF25">
    <property type="entry name" value="ABC TRANSPORTER PERMEASE PROTEIN MJ0876-RELATED"/>
    <property type="match status" value="1"/>
</dbReference>
<dbReference type="RefSeq" id="WP_229571515.1">
    <property type="nucleotide sequence ID" value="NZ_AP025226.1"/>
</dbReference>
<evidence type="ECO:0000256" key="3">
    <source>
        <dbReference type="ARBA" id="ARBA00022448"/>
    </source>
</evidence>
<comment type="subcellular location">
    <subcellularLocation>
        <location evidence="1">Cell membrane</location>
        <topology evidence="1">Multi-pass membrane protein</topology>
    </subcellularLocation>
</comment>
<evidence type="ECO:0000256" key="6">
    <source>
        <dbReference type="ARBA" id="ARBA00022989"/>
    </source>
</evidence>
<keyword evidence="10" id="KW-1185">Reference proteome</keyword>
<dbReference type="SUPFAM" id="SSF81345">
    <property type="entry name" value="ABC transporter involved in vitamin B12 uptake, BtuC"/>
    <property type="match status" value="1"/>
</dbReference>
<dbReference type="KEGG" id="scas:SACC_05430"/>
<dbReference type="GO" id="GO:0005886">
    <property type="term" value="C:plasma membrane"/>
    <property type="evidence" value="ECO:0007669"/>
    <property type="project" value="UniProtKB-SubCell"/>
</dbReference>
<feature type="transmembrane region" description="Helical" evidence="8">
    <location>
        <begin position="80"/>
        <end position="101"/>
    </location>
</feature>
<dbReference type="GeneID" id="68865273"/>
<organism evidence="9 10">
    <name type="scientific">Saccharolobus caldissimus</name>
    <dbReference type="NCBI Taxonomy" id="1702097"/>
    <lineage>
        <taxon>Archaea</taxon>
        <taxon>Thermoproteota</taxon>
        <taxon>Thermoprotei</taxon>
        <taxon>Sulfolobales</taxon>
        <taxon>Sulfolobaceae</taxon>
        <taxon>Saccharolobus</taxon>
    </lineage>
</organism>
<feature type="transmembrane region" description="Helical" evidence="8">
    <location>
        <begin position="107"/>
        <end position="130"/>
    </location>
</feature>
<proteinExistence type="inferred from homology"/>
<sequence length="327" mass="35710">MKLIIIIFVILFLFSFFLSLIYGDVEIPISQLLHPNSIYAYILYEIRLPTVLSAIFIGIILSVSGAILQMLLRNPLVDSYISGTASGGAFGAVLTYFLLLFNLPFSWIVFFQPIIAFIMALLATLVTIIIGKRSGFLGLIIGGVLVSFIFSSLVTILLSFMSLKYPQIPPLTFWLLGDISIIGWFDVIILAILSVLLLSLAILNSRIIDLLAISDEISYAHGLNPNNQRILWLALVSSVVAYCVSIAGIIGFLGIIVPHIVRRLVGGNTKVLTIYSSLVGSAILMLSNLISHGLLGYYIPLTAIMSLIGSPIMILALVRRNASAEEY</sequence>
<evidence type="ECO:0000256" key="7">
    <source>
        <dbReference type="ARBA" id="ARBA00023136"/>
    </source>
</evidence>
<evidence type="ECO:0000313" key="9">
    <source>
        <dbReference type="EMBL" id="BDB97526.1"/>
    </source>
</evidence>
<keyword evidence="6 8" id="KW-1133">Transmembrane helix</keyword>
<dbReference type="Proteomes" id="UP001319921">
    <property type="component" value="Chromosome"/>
</dbReference>
<gene>
    <name evidence="9" type="ORF">SACC_05430</name>
</gene>
<evidence type="ECO:0000313" key="10">
    <source>
        <dbReference type="Proteomes" id="UP001319921"/>
    </source>
</evidence>
<feature type="transmembrane region" description="Helical" evidence="8">
    <location>
        <begin position="137"/>
        <end position="161"/>
    </location>
</feature>
<evidence type="ECO:0000256" key="4">
    <source>
        <dbReference type="ARBA" id="ARBA00022475"/>
    </source>
</evidence>
<dbReference type="Gene3D" id="1.10.3470.10">
    <property type="entry name" value="ABC transporter involved in vitamin B12 uptake, BtuC"/>
    <property type="match status" value="1"/>
</dbReference>
<accession>A0AAQ4CNZ5</accession>
<feature type="transmembrane region" description="Helical" evidence="8">
    <location>
        <begin position="181"/>
        <end position="203"/>
    </location>
</feature>